<name>A0ABY7G9K1_MYAAR</name>
<dbReference type="InterPro" id="IPR026913">
    <property type="entry name" value="METTL24"/>
</dbReference>
<evidence type="ECO:0000313" key="1">
    <source>
        <dbReference type="EMBL" id="WAR31087.1"/>
    </source>
</evidence>
<organism evidence="1 2">
    <name type="scientific">Mya arenaria</name>
    <name type="common">Soft-shell clam</name>
    <dbReference type="NCBI Taxonomy" id="6604"/>
    <lineage>
        <taxon>Eukaryota</taxon>
        <taxon>Metazoa</taxon>
        <taxon>Spiralia</taxon>
        <taxon>Lophotrochozoa</taxon>
        <taxon>Mollusca</taxon>
        <taxon>Bivalvia</taxon>
        <taxon>Autobranchia</taxon>
        <taxon>Heteroconchia</taxon>
        <taxon>Euheterodonta</taxon>
        <taxon>Imparidentia</taxon>
        <taxon>Neoheterodontei</taxon>
        <taxon>Myida</taxon>
        <taxon>Myoidea</taxon>
        <taxon>Myidae</taxon>
        <taxon>Mya</taxon>
    </lineage>
</organism>
<gene>
    <name evidence="1" type="ORF">MAR_033629</name>
</gene>
<dbReference type="PANTHER" id="PTHR32026">
    <property type="entry name" value="METHYLTRANSFERASE-LIKE PROTEIN 24"/>
    <property type="match status" value="1"/>
</dbReference>
<dbReference type="Proteomes" id="UP001164746">
    <property type="component" value="Chromosome 17"/>
</dbReference>
<sequence length="117" mass="13448">MDGGKEICIDEQFKPKPPCLIDIEGDEWYSIPQMISSGALDDVKQISMETHYIQLGGQLWGSHPIPEADELYTLRLLYDKGFRIFMRERNLSSMMMWPGFNNSITSVNEISLIKSMK</sequence>
<dbReference type="EMBL" id="CP111028">
    <property type="protein sequence ID" value="WAR31087.1"/>
    <property type="molecule type" value="Genomic_DNA"/>
</dbReference>
<dbReference type="PANTHER" id="PTHR32026:SF10">
    <property type="entry name" value="METHYLTRANSFERASE-LIKE PROTEIN 24-RELATED"/>
    <property type="match status" value="1"/>
</dbReference>
<reference evidence="1" key="1">
    <citation type="submission" date="2022-11" db="EMBL/GenBank/DDBJ databases">
        <title>Centuries of genome instability and evolution in soft-shell clam transmissible cancer (bioRxiv).</title>
        <authorList>
            <person name="Hart S.F.M."/>
            <person name="Yonemitsu M.A."/>
            <person name="Giersch R.M."/>
            <person name="Beal B.F."/>
            <person name="Arriagada G."/>
            <person name="Davis B.W."/>
            <person name="Ostrander E.A."/>
            <person name="Goff S.P."/>
            <person name="Metzger M.J."/>
        </authorList>
    </citation>
    <scope>NUCLEOTIDE SEQUENCE</scope>
    <source>
        <strain evidence="1">MELC-2E11</strain>
        <tissue evidence="1">Siphon/mantle</tissue>
    </source>
</reference>
<protein>
    <submittedName>
        <fullName evidence="1">Uncharacterized protein</fullName>
    </submittedName>
</protein>
<evidence type="ECO:0000313" key="2">
    <source>
        <dbReference type="Proteomes" id="UP001164746"/>
    </source>
</evidence>
<proteinExistence type="predicted"/>
<accession>A0ABY7G9K1</accession>
<keyword evidence="2" id="KW-1185">Reference proteome</keyword>